<keyword evidence="1" id="KW-1134">Transmembrane beta strand</keyword>
<accession>A0A5C1DFW9</accession>
<keyword evidence="1" id="KW-0472">Membrane</keyword>
<dbReference type="InterPro" id="IPR035251">
    <property type="entry name" value="ShlB_POTRA"/>
</dbReference>
<feature type="domain" description="ShlB POTRA" evidence="8">
    <location>
        <begin position="158"/>
        <end position="211"/>
    </location>
</feature>
<name>A0A5C1DFW9_9NEIS</name>
<keyword evidence="3" id="KW-0998">Cell outer membrane</keyword>
<evidence type="ECO:0000256" key="5">
    <source>
        <dbReference type="SAM" id="SignalP"/>
    </source>
</evidence>
<dbReference type="Gene3D" id="2.40.160.50">
    <property type="entry name" value="membrane protein fhac: a member of the omp85/tpsb transporter family"/>
    <property type="match status" value="1"/>
</dbReference>
<sequence length="567" mass="61032">MNLRILAAFMGGLLLPAFCGASPADPLPDAVRQQTDQLLRSHQQQLDLQRLELQKRPDSFTPPPVKAAPPPAKTQTTDARCFSIHHVILSGAPGEWLSWLQPPAEGATTGCVGLGELNQLVATLTDRIVARGFVTSRVYLPEQNLRSGELRLAVVPGRIQAIRLKEGGNDAGLRSAFPTGPGEILNVRDLEQGLEQLGRLPGQQATMEMAPGDAPGESVVVVSRQGARPLSGALTLDDSGQSATGRLQANGSLTLAGLSGLNDVLSLSWGQDAEHGQHPLSHSTAVSWLIPLGNWTAMASYSGFGYHQTVQGVNQSFISSGHSRNTQLSLSRVLHRDQSSKTELKFSLTRKASRSFVEDAEVSQQRRDLTIAGLELSHRQYWGEAVLDGAFAYQRGIGAWGAQPDALAAQGGPSARHELYQGRLSLQLPLHAGSQTLRWSSELRGQYSPDLLMSSEQFSIGGRSTVRGFNTSSLTGQSGYYARNELSWPLPPYQGLVLEPYLGLDAGQIARPAYDSGPDRALSGWAVGLRASLAGHLSAELTHERALHQPSGWDRPAITHFSISAQW</sequence>
<dbReference type="InterPro" id="IPR051544">
    <property type="entry name" value="TPS_OM_transporter"/>
</dbReference>
<dbReference type="PIRSF" id="PIRSF029745">
    <property type="entry name" value="FhaC"/>
    <property type="match status" value="1"/>
</dbReference>
<evidence type="ECO:0000256" key="4">
    <source>
        <dbReference type="SAM" id="MobiDB-lite"/>
    </source>
</evidence>
<feature type="chain" id="PRO_5022756862" evidence="5">
    <location>
        <begin position="22"/>
        <end position="567"/>
    </location>
</feature>
<evidence type="ECO:0000256" key="2">
    <source>
        <dbReference type="ARBA" id="ARBA00022692"/>
    </source>
</evidence>
<dbReference type="InterPro" id="IPR005565">
    <property type="entry name" value="Hemolysn_activator_HlyB_C"/>
</dbReference>
<evidence type="ECO:0000256" key="1">
    <source>
        <dbReference type="ARBA" id="ARBA00022452"/>
    </source>
</evidence>
<dbReference type="Pfam" id="PF08479">
    <property type="entry name" value="POTRA_2"/>
    <property type="match status" value="1"/>
</dbReference>
<feature type="signal peptide" evidence="5">
    <location>
        <begin position="1"/>
        <end position="21"/>
    </location>
</feature>
<gene>
    <name evidence="9" type="ORF">FYK34_07625</name>
</gene>
<dbReference type="PANTHER" id="PTHR34597:SF3">
    <property type="entry name" value="OUTER MEMBRANE TRANSPORTER CDIB"/>
    <property type="match status" value="1"/>
</dbReference>
<evidence type="ECO:0000313" key="10">
    <source>
        <dbReference type="Proteomes" id="UP000322079"/>
    </source>
</evidence>
<dbReference type="EMBL" id="CP043473">
    <property type="protein sequence ID" value="QEL55443.1"/>
    <property type="molecule type" value="Genomic_DNA"/>
</dbReference>
<dbReference type="Gene3D" id="3.10.20.310">
    <property type="entry name" value="membrane protein fhac"/>
    <property type="match status" value="1"/>
</dbReference>
<evidence type="ECO:0000313" key="9">
    <source>
        <dbReference type="EMBL" id="QEL55443.1"/>
    </source>
</evidence>
<dbReference type="InterPro" id="IPR013686">
    <property type="entry name" value="Polypept-transport_assoc_ShlB"/>
</dbReference>
<keyword evidence="10" id="KW-1185">Reference proteome</keyword>
<keyword evidence="5" id="KW-0732">Signal</keyword>
<evidence type="ECO:0000256" key="3">
    <source>
        <dbReference type="ARBA" id="ARBA00023237"/>
    </source>
</evidence>
<feature type="domain" description="Haemolysin activator HlyB C-terminal" evidence="6">
    <location>
        <begin position="216"/>
        <end position="530"/>
    </location>
</feature>
<evidence type="ECO:0000259" key="7">
    <source>
        <dbReference type="Pfam" id="PF08479"/>
    </source>
</evidence>
<proteinExistence type="predicted"/>
<evidence type="ECO:0000259" key="8">
    <source>
        <dbReference type="Pfam" id="PF17287"/>
    </source>
</evidence>
<dbReference type="Pfam" id="PF03865">
    <property type="entry name" value="ShlB"/>
    <property type="match status" value="1"/>
</dbReference>
<keyword evidence="2" id="KW-0812">Transmembrane</keyword>
<dbReference type="GO" id="GO:0046819">
    <property type="term" value="P:protein secretion by the type V secretion system"/>
    <property type="evidence" value="ECO:0007669"/>
    <property type="project" value="TreeGrafter"/>
</dbReference>
<dbReference type="KEGG" id="chrm:FYK34_07625"/>
<organism evidence="9 10">
    <name type="scientific">Chromobacterium paludis</name>
    <dbReference type="NCBI Taxonomy" id="2605945"/>
    <lineage>
        <taxon>Bacteria</taxon>
        <taxon>Pseudomonadati</taxon>
        <taxon>Pseudomonadota</taxon>
        <taxon>Betaproteobacteria</taxon>
        <taxon>Neisseriales</taxon>
        <taxon>Chromobacteriaceae</taxon>
        <taxon>Chromobacterium</taxon>
    </lineage>
</organism>
<reference evidence="9 10" key="1">
    <citation type="submission" date="2019-08" db="EMBL/GenBank/DDBJ databases">
        <title>Chromobacterium paludis, a novel bacterium isolated from a Maryland marsh pond.</title>
        <authorList>
            <person name="Blackburn M.B."/>
            <person name="Gundersen-Rindal D.E."/>
        </authorList>
    </citation>
    <scope>NUCLEOTIDE SEQUENCE [LARGE SCALE GENOMIC DNA]</scope>
    <source>
        <strain evidence="10">IIBBL 257-1</strain>
    </source>
</reference>
<dbReference type="AlphaFoldDB" id="A0A5C1DFW9"/>
<dbReference type="Proteomes" id="UP000322079">
    <property type="component" value="Chromosome"/>
</dbReference>
<feature type="compositionally biased region" description="Pro residues" evidence="4">
    <location>
        <begin position="60"/>
        <end position="72"/>
    </location>
</feature>
<dbReference type="InterPro" id="IPR027282">
    <property type="entry name" value="TPS"/>
</dbReference>
<dbReference type="GO" id="GO:0098046">
    <property type="term" value="C:type V protein secretion system complex"/>
    <property type="evidence" value="ECO:0007669"/>
    <property type="project" value="TreeGrafter"/>
</dbReference>
<evidence type="ECO:0000259" key="6">
    <source>
        <dbReference type="Pfam" id="PF03865"/>
    </source>
</evidence>
<dbReference type="Pfam" id="PF17287">
    <property type="entry name" value="POTRA_3"/>
    <property type="match status" value="1"/>
</dbReference>
<dbReference type="GO" id="GO:0008320">
    <property type="term" value="F:protein transmembrane transporter activity"/>
    <property type="evidence" value="ECO:0007669"/>
    <property type="project" value="TreeGrafter"/>
</dbReference>
<protein>
    <submittedName>
        <fullName evidence="9">ShlB/FhaC/HecB family hemolysin secretion/activation protein</fullName>
    </submittedName>
</protein>
<feature type="domain" description="Polypeptide-transport-associated ShlB-type" evidence="7">
    <location>
        <begin position="82"/>
        <end position="157"/>
    </location>
</feature>
<dbReference type="PANTHER" id="PTHR34597">
    <property type="entry name" value="SLR1661 PROTEIN"/>
    <property type="match status" value="1"/>
</dbReference>
<feature type="region of interest" description="Disordered" evidence="4">
    <location>
        <begin position="55"/>
        <end position="75"/>
    </location>
</feature>